<dbReference type="PRINTS" id="PR00445">
    <property type="entry name" value="HUPFHYPC"/>
</dbReference>
<dbReference type="PANTHER" id="PTHR35177:SF2">
    <property type="entry name" value="HYDROGENASE MATURATION FACTOR HYBG"/>
    <property type="match status" value="1"/>
</dbReference>
<name>A0ABU7V7B5_9MICO</name>
<protein>
    <submittedName>
        <fullName evidence="2">HypC/HybG/HupF family hydrogenase formation chaperone</fullName>
    </submittedName>
</protein>
<dbReference type="SUPFAM" id="SSF159127">
    <property type="entry name" value="HupF/HypC-like"/>
    <property type="match status" value="1"/>
</dbReference>
<accession>A0ABU7V7B5</accession>
<dbReference type="RefSeq" id="WP_331791805.1">
    <property type="nucleotide sequence ID" value="NZ_BAAAUO010000011.1"/>
</dbReference>
<evidence type="ECO:0000313" key="3">
    <source>
        <dbReference type="Proteomes" id="UP001351900"/>
    </source>
</evidence>
<evidence type="ECO:0000313" key="2">
    <source>
        <dbReference type="EMBL" id="MEF2255569.1"/>
    </source>
</evidence>
<dbReference type="PROSITE" id="PS01097">
    <property type="entry name" value="HUPF_HYPC"/>
    <property type="match status" value="1"/>
</dbReference>
<keyword evidence="3" id="KW-1185">Reference proteome</keyword>
<comment type="caution">
    <text evidence="2">The sequence shown here is derived from an EMBL/GenBank/DDBJ whole genome shotgun (WGS) entry which is preliminary data.</text>
</comment>
<evidence type="ECO:0000256" key="1">
    <source>
        <dbReference type="ARBA" id="ARBA00006018"/>
    </source>
</evidence>
<dbReference type="EMBL" id="JAZHOV010000005">
    <property type="protein sequence ID" value="MEF2255569.1"/>
    <property type="molecule type" value="Genomic_DNA"/>
</dbReference>
<dbReference type="InterPro" id="IPR001109">
    <property type="entry name" value="Hydrogenase_HupF/HypC"/>
</dbReference>
<gene>
    <name evidence="2" type="ORF">V2V91_10560</name>
</gene>
<dbReference type="NCBIfam" id="TIGR00074">
    <property type="entry name" value="hypC_hupF"/>
    <property type="match status" value="1"/>
</dbReference>
<dbReference type="Gene3D" id="2.30.30.140">
    <property type="match status" value="1"/>
</dbReference>
<dbReference type="PANTHER" id="PTHR35177">
    <property type="entry name" value="HYDROGENASE MATURATION FACTOR HYBG"/>
    <property type="match status" value="1"/>
</dbReference>
<reference evidence="2 3" key="1">
    <citation type="submission" date="2024-01" db="EMBL/GenBank/DDBJ databases">
        <title>the genome sequence of strain Microbacterium schleiferi NBRC 15075.</title>
        <authorList>
            <person name="Ding Y."/>
            <person name="Zhang G."/>
        </authorList>
    </citation>
    <scope>NUCLEOTIDE SEQUENCE [LARGE SCALE GENOMIC DNA]</scope>
    <source>
        <strain evidence="2 3">NBRC 15075</strain>
    </source>
</reference>
<dbReference type="Pfam" id="PF01455">
    <property type="entry name" value="HupF_HypC"/>
    <property type="match status" value="1"/>
</dbReference>
<organism evidence="2 3">
    <name type="scientific">Microbacterium schleiferi</name>
    <dbReference type="NCBI Taxonomy" id="69362"/>
    <lineage>
        <taxon>Bacteria</taxon>
        <taxon>Bacillati</taxon>
        <taxon>Actinomycetota</taxon>
        <taxon>Actinomycetes</taxon>
        <taxon>Micrococcales</taxon>
        <taxon>Microbacteriaceae</taxon>
        <taxon>Microbacterium</taxon>
    </lineage>
</organism>
<dbReference type="InterPro" id="IPR019812">
    <property type="entry name" value="Hydgase_assmbl_chp_CS"/>
</dbReference>
<proteinExistence type="inferred from homology"/>
<sequence>MCLAIPGRITDRWVEPDGAIVAEIDFAGETRTAKLNFLPDLQVGDYVIVHAGFALTRVPADQVTQVMSAMQDAGVVDADGAIAHDARIGL</sequence>
<dbReference type="Proteomes" id="UP001351900">
    <property type="component" value="Unassembled WGS sequence"/>
</dbReference>
<comment type="similarity">
    <text evidence="1">Belongs to the HupF/HypC family.</text>
</comment>